<evidence type="ECO:0000313" key="1">
    <source>
        <dbReference type="EMBL" id="GFH24127.1"/>
    </source>
</evidence>
<dbReference type="AlphaFoldDB" id="A0A699ZMR5"/>
<sequence length="107" mass="10459">CAPSSPPFVAISELFLASTWHGKLTFSSLGAPALVLAASAQQHKVTLSKWTGTAEQQWTVQDGHMAGMGAPGGTTSSPALAGHAAGSMLGAAAGGAPALLGASSMQA</sequence>
<organism evidence="1 2">
    <name type="scientific">Haematococcus lacustris</name>
    <name type="common">Green alga</name>
    <name type="synonym">Haematococcus pluvialis</name>
    <dbReference type="NCBI Taxonomy" id="44745"/>
    <lineage>
        <taxon>Eukaryota</taxon>
        <taxon>Viridiplantae</taxon>
        <taxon>Chlorophyta</taxon>
        <taxon>core chlorophytes</taxon>
        <taxon>Chlorophyceae</taxon>
        <taxon>CS clade</taxon>
        <taxon>Chlamydomonadales</taxon>
        <taxon>Haematococcaceae</taxon>
        <taxon>Haematococcus</taxon>
    </lineage>
</organism>
<accession>A0A699ZMR5</accession>
<dbReference type="EMBL" id="BLLF01002451">
    <property type="protein sequence ID" value="GFH24127.1"/>
    <property type="molecule type" value="Genomic_DNA"/>
</dbReference>
<reference evidence="1 2" key="1">
    <citation type="submission" date="2020-02" db="EMBL/GenBank/DDBJ databases">
        <title>Draft genome sequence of Haematococcus lacustris strain NIES-144.</title>
        <authorList>
            <person name="Morimoto D."/>
            <person name="Nakagawa S."/>
            <person name="Yoshida T."/>
            <person name="Sawayama S."/>
        </authorList>
    </citation>
    <scope>NUCLEOTIDE SEQUENCE [LARGE SCALE GENOMIC DNA]</scope>
    <source>
        <strain evidence="1 2">NIES-144</strain>
    </source>
</reference>
<proteinExistence type="predicted"/>
<comment type="caution">
    <text evidence="1">The sequence shown here is derived from an EMBL/GenBank/DDBJ whole genome shotgun (WGS) entry which is preliminary data.</text>
</comment>
<gene>
    <name evidence="1" type="ORF">HaLaN_21859</name>
</gene>
<feature type="non-terminal residue" evidence="1">
    <location>
        <position position="107"/>
    </location>
</feature>
<evidence type="ECO:0000313" key="2">
    <source>
        <dbReference type="Proteomes" id="UP000485058"/>
    </source>
</evidence>
<keyword evidence="2" id="KW-1185">Reference proteome</keyword>
<feature type="non-terminal residue" evidence="1">
    <location>
        <position position="1"/>
    </location>
</feature>
<name>A0A699ZMR5_HAELA</name>
<dbReference type="Proteomes" id="UP000485058">
    <property type="component" value="Unassembled WGS sequence"/>
</dbReference>
<protein>
    <submittedName>
        <fullName evidence="1">Uncharacterized protein</fullName>
    </submittedName>
</protein>